<keyword evidence="1" id="KW-0812">Transmembrane</keyword>
<keyword evidence="1" id="KW-1133">Transmembrane helix</keyword>
<dbReference type="Proteomes" id="UP000295601">
    <property type="component" value="Unassembled WGS sequence"/>
</dbReference>
<protein>
    <submittedName>
        <fullName evidence="2">Sap-like sulfolipid-1-addressing protein</fullName>
    </submittedName>
</protein>
<evidence type="ECO:0000313" key="3">
    <source>
        <dbReference type="Proteomes" id="UP000295601"/>
    </source>
</evidence>
<feature type="transmembrane region" description="Helical" evidence="1">
    <location>
        <begin position="150"/>
        <end position="174"/>
    </location>
</feature>
<proteinExistence type="predicted"/>
<dbReference type="EMBL" id="SNYA01000002">
    <property type="protein sequence ID" value="TDP94368.1"/>
    <property type="molecule type" value="Genomic_DNA"/>
</dbReference>
<feature type="transmembrane region" description="Helical" evidence="1">
    <location>
        <begin position="99"/>
        <end position="120"/>
    </location>
</feature>
<name>A0A4V3CYJ1_9MICO</name>
<dbReference type="InterPro" id="IPR021315">
    <property type="entry name" value="Gap/Sap"/>
</dbReference>
<organism evidence="2 3">
    <name type="scientific">Leucobacter luti</name>
    <dbReference type="NCBI Taxonomy" id="340320"/>
    <lineage>
        <taxon>Bacteria</taxon>
        <taxon>Bacillati</taxon>
        <taxon>Actinomycetota</taxon>
        <taxon>Actinomycetes</taxon>
        <taxon>Micrococcales</taxon>
        <taxon>Microbacteriaceae</taxon>
        <taxon>Leucobacter</taxon>
    </lineage>
</organism>
<dbReference type="RefSeq" id="WP_243735998.1">
    <property type="nucleotide sequence ID" value="NZ_SNYA01000002.1"/>
</dbReference>
<evidence type="ECO:0000313" key="2">
    <source>
        <dbReference type="EMBL" id="TDP94368.1"/>
    </source>
</evidence>
<sequence>MPTSDAEFAVGVDSEAMDFLFSLPLPVSLAVLALLDGLSVGTLLIPLFLLIAPGRVRTGRVLLYLATITAFYLGIGILFTLGLVNIIEPARTALQSTGGQILVLIAGFALLLTGIALGVVGSRRRTEAAGVAPARGRLLRWRTRLLDERASGAAVAGVAIAAGTIELAGMLPYVVGMTMLADAPIAAVSRAALLAGYCVVMVLPALLLLVARIQIAERVEAPLQRFTAWMQRTGSENTAWILGLLGFLLARMAANNLGVQLPLIG</sequence>
<feature type="transmembrane region" description="Helical" evidence="1">
    <location>
        <begin position="237"/>
        <end position="254"/>
    </location>
</feature>
<dbReference type="AlphaFoldDB" id="A0A4V3CYJ1"/>
<gene>
    <name evidence="2" type="ORF">EDF62_0783</name>
</gene>
<feature type="transmembrane region" description="Helical" evidence="1">
    <location>
        <begin position="62"/>
        <end position="87"/>
    </location>
</feature>
<dbReference type="Pfam" id="PF11139">
    <property type="entry name" value="SfLAP"/>
    <property type="match status" value="1"/>
</dbReference>
<feature type="transmembrane region" description="Helical" evidence="1">
    <location>
        <begin position="27"/>
        <end position="50"/>
    </location>
</feature>
<keyword evidence="1" id="KW-0472">Membrane</keyword>
<evidence type="ECO:0000256" key="1">
    <source>
        <dbReference type="SAM" id="Phobius"/>
    </source>
</evidence>
<keyword evidence="3" id="KW-1185">Reference proteome</keyword>
<reference evidence="2 3" key="1">
    <citation type="submission" date="2019-03" db="EMBL/GenBank/DDBJ databases">
        <title>Genomic analyses of the natural microbiome of Caenorhabditis elegans.</title>
        <authorList>
            <person name="Samuel B."/>
        </authorList>
    </citation>
    <scope>NUCLEOTIDE SEQUENCE [LARGE SCALE GENOMIC DNA]</scope>
    <source>
        <strain evidence="2 3">JUb18</strain>
    </source>
</reference>
<feature type="transmembrane region" description="Helical" evidence="1">
    <location>
        <begin position="194"/>
        <end position="216"/>
    </location>
</feature>
<accession>A0A4V3CYJ1</accession>
<comment type="caution">
    <text evidence="2">The sequence shown here is derived from an EMBL/GenBank/DDBJ whole genome shotgun (WGS) entry which is preliminary data.</text>
</comment>